<evidence type="ECO:0000313" key="2">
    <source>
        <dbReference type="EMBL" id="NMI02213.1"/>
    </source>
</evidence>
<sequence>MLATLLDRAVGIALDKVERLARSLDDIAARGGVGLNALLGGLRSTLEGRNPLWGAVTGAVSALSTGAKIALVAALVLALLLLPVTVVLLLLALIVVAVVAAVRSGRAGR</sequence>
<evidence type="ECO:0000256" key="1">
    <source>
        <dbReference type="SAM" id="Phobius"/>
    </source>
</evidence>
<dbReference type="EMBL" id="JAAXLA010000132">
    <property type="protein sequence ID" value="NMI02213.1"/>
    <property type="molecule type" value="Genomic_DNA"/>
</dbReference>
<feature type="transmembrane region" description="Helical" evidence="1">
    <location>
        <begin position="69"/>
        <end position="102"/>
    </location>
</feature>
<comment type="caution">
    <text evidence="2">The sequence shown here is derived from an EMBL/GenBank/DDBJ whole genome shotgun (WGS) entry which is preliminary data.</text>
</comment>
<keyword evidence="3" id="KW-1185">Reference proteome</keyword>
<keyword evidence="1" id="KW-0812">Transmembrane</keyword>
<keyword evidence="1" id="KW-0472">Membrane</keyword>
<accession>A0ABX1SMZ3</accession>
<reference evidence="2 3" key="1">
    <citation type="submission" date="2020-04" db="EMBL/GenBank/DDBJ databases">
        <authorList>
            <person name="Klaysubun C."/>
            <person name="Duangmal K."/>
            <person name="Lipun K."/>
        </authorList>
    </citation>
    <scope>NUCLEOTIDE SEQUENCE [LARGE SCALE GENOMIC DNA]</scope>
    <source>
        <strain evidence="2 3">K10HN5</strain>
    </source>
</reference>
<proteinExistence type="predicted"/>
<dbReference type="Proteomes" id="UP000820669">
    <property type="component" value="Unassembled WGS sequence"/>
</dbReference>
<evidence type="ECO:0000313" key="3">
    <source>
        <dbReference type="Proteomes" id="UP000820669"/>
    </source>
</evidence>
<name>A0ABX1SMZ3_9PSEU</name>
<gene>
    <name evidence="2" type="ORF">HF526_33730</name>
</gene>
<keyword evidence="1" id="KW-1133">Transmembrane helix</keyword>
<evidence type="ECO:0008006" key="4">
    <source>
        <dbReference type="Google" id="ProtNLM"/>
    </source>
</evidence>
<dbReference type="RefSeq" id="WP_169385713.1">
    <property type="nucleotide sequence ID" value="NZ_JAAXLA010000132.1"/>
</dbReference>
<protein>
    <recommendedName>
        <fullName evidence="4">Phage holin family protein</fullName>
    </recommendedName>
</protein>
<organism evidence="2 3">
    <name type="scientific">Pseudonocardia acidicola</name>
    <dbReference type="NCBI Taxonomy" id="2724939"/>
    <lineage>
        <taxon>Bacteria</taxon>
        <taxon>Bacillati</taxon>
        <taxon>Actinomycetota</taxon>
        <taxon>Actinomycetes</taxon>
        <taxon>Pseudonocardiales</taxon>
        <taxon>Pseudonocardiaceae</taxon>
        <taxon>Pseudonocardia</taxon>
    </lineage>
</organism>